<dbReference type="AlphaFoldDB" id="A0A075G0F4"/>
<accession>A0A075G0F4</accession>
<sequence>MVNAIIIPIAIVAIAGISGYLIYRFVLYDYFCKKSVNETLRNYNIKKTQFQIIKEYHENKGEKISEKEISQLEKRYRQREPEQFLIMYDAIRDKSRTSEN</sequence>
<protein>
    <submittedName>
        <fullName evidence="2">Uncharacterized protein</fullName>
    </submittedName>
</protein>
<organism evidence="2">
    <name type="scientific">uncultured marine thaumarchaeote AD1000_65_A02</name>
    <dbReference type="NCBI Taxonomy" id="1455929"/>
    <lineage>
        <taxon>Archaea</taxon>
        <taxon>Nitrososphaerota</taxon>
        <taxon>environmental samples</taxon>
    </lineage>
</organism>
<keyword evidence="1" id="KW-0812">Transmembrane</keyword>
<reference evidence="2" key="1">
    <citation type="journal article" date="2014" name="Genome Biol. Evol.">
        <title>Pangenome evidence for extensive interdomain horizontal transfer affecting lineage core and shell genes in uncultured planktonic thaumarchaeota and euryarchaeota.</title>
        <authorList>
            <person name="Deschamps P."/>
            <person name="Zivanovic Y."/>
            <person name="Moreira D."/>
            <person name="Rodriguez-Valera F."/>
            <person name="Lopez-Garcia P."/>
        </authorList>
    </citation>
    <scope>NUCLEOTIDE SEQUENCE</scope>
</reference>
<dbReference type="EMBL" id="KF900448">
    <property type="protein sequence ID" value="AIE95362.1"/>
    <property type="molecule type" value="Genomic_DNA"/>
</dbReference>
<keyword evidence="1" id="KW-0472">Membrane</keyword>
<proteinExistence type="predicted"/>
<keyword evidence="1" id="KW-1133">Transmembrane helix</keyword>
<name>A0A075G0F4_9ARCH</name>
<evidence type="ECO:0000313" key="2">
    <source>
        <dbReference type="EMBL" id="AIE95362.1"/>
    </source>
</evidence>
<feature type="transmembrane region" description="Helical" evidence="1">
    <location>
        <begin position="6"/>
        <end position="26"/>
    </location>
</feature>
<evidence type="ECO:0000256" key="1">
    <source>
        <dbReference type="SAM" id="Phobius"/>
    </source>
</evidence>